<gene>
    <name evidence="1" type="ORF">ACFFGX_11505</name>
</gene>
<evidence type="ECO:0000313" key="1">
    <source>
        <dbReference type="EMBL" id="MFC0710161.1"/>
    </source>
</evidence>
<organism evidence="1 2">
    <name type="scientific">Azorhizophilus paspali</name>
    <name type="common">Azotobacter paspali</name>
    <dbReference type="NCBI Taxonomy" id="69963"/>
    <lineage>
        <taxon>Bacteria</taxon>
        <taxon>Pseudomonadati</taxon>
        <taxon>Pseudomonadota</taxon>
        <taxon>Gammaproteobacteria</taxon>
        <taxon>Pseudomonadales</taxon>
        <taxon>Pseudomonadaceae</taxon>
        <taxon>Azorhizophilus</taxon>
    </lineage>
</organism>
<name>A0ABV6SKX8_AZOPA</name>
<dbReference type="Proteomes" id="UP001589891">
    <property type="component" value="Unassembled WGS sequence"/>
</dbReference>
<dbReference type="RefSeq" id="WP_376945920.1">
    <property type="nucleotide sequence ID" value="NZ_CP171449.1"/>
</dbReference>
<accession>A0ABV6SKX8</accession>
<sequence length="48" mass="5095">MALNSTQLSNAQLIIDYGKGHGFGDSQVELAIKVAFLESSLGLNMTNP</sequence>
<reference evidence="1 2" key="1">
    <citation type="submission" date="2024-09" db="EMBL/GenBank/DDBJ databases">
        <authorList>
            <person name="Sun Q."/>
            <person name="Mori K."/>
        </authorList>
    </citation>
    <scope>NUCLEOTIDE SEQUENCE [LARGE SCALE GENOMIC DNA]</scope>
    <source>
        <strain evidence="1 2">NCAIM B.01794</strain>
    </source>
</reference>
<comment type="caution">
    <text evidence="1">The sequence shown here is derived from an EMBL/GenBank/DDBJ whole genome shotgun (WGS) entry which is preliminary data.</text>
</comment>
<proteinExistence type="predicted"/>
<evidence type="ECO:0000313" key="2">
    <source>
        <dbReference type="Proteomes" id="UP001589891"/>
    </source>
</evidence>
<keyword evidence="2" id="KW-1185">Reference proteome</keyword>
<protein>
    <submittedName>
        <fullName evidence="1">Uncharacterized protein</fullName>
    </submittedName>
</protein>
<dbReference type="EMBL" id="JBHLSS010000069">
    <property type="protein sequence ID" value="MFC0710161.1"/>
    <property type="molecule type" value="Genomic_DNA"/>
</dbReference>